<dbReference type="GO" id="GO:0046653">
    <property type="term" value="P:tetrahydrofolate metabolic process"/>
    <property type="evidence" value="ECO:0007669"/>
    <property type="project" value="TreeGrafter"/>
</dbReference>
<dbReference type="SUPFAM" id="SSF53383">
    <property type="entry name" value="PLP-dependent transferases"/>
    <property type="match status" value="1"/>
</dbReference>
<protein>
    <recommendedName>
        <fullName evidence="4">Serine hydroxymethyltransferase-like domain-containing protein</fullName>
    </recommendedName>
</protein>
<dbReference type="InterPro" id="IPR015424">
    <property type="entry name" value="PyrdxlP-dep_Trfase"/>
</dbReference>
<accession>A0AA39REJ9</accession>
<evidence type="ECO:0000256" key="3">
    <source>
        <dbReference type="ARBA" id="ARBA00022898"/>
    </source>
</evidence>
<evidence type="ECO:0000256" key="1">
    <source>
        <dbReference type="ARBA" id="ARBA00001528"/>
    </source>
</evidence>
<dbReference type="Gene3D" id="3.90.1150.10">
    <property type="entry name" value="Aspartate Aminotransferase, domain 1"/>
    <property type="match status" value="1"/>
</dbReference>
<dbReference type="Gene3D" id="3.40.640.10">
    <property type="entry name" value="Type I PLP-dependent aspartate aminotransferase-like (Major domain)"/>
    <property type="match status" value="1"/>
</dbReference>
<dbReference type="Proteomes" id="UP001168877">
    <property type="component" value="Unassembled WGS sequence"/>
</dbReference>
<dbReference type="InterPro" id="IPR015422">
    <property type="entry name" value="PyrdxlP-dep_Trfase_small"/>
</dbReference>
<reference evidence="5" key="2">
    <citation type="submission" date="2023-06" db="EMBL/GenBank/DDBJ databases">
        <authorList>
            <person name="Swenson N.G."/>
            <person name="Wegrzyn J.L."/>
            <person name="Mcevoy S.L."/>
        </authorList>
    </citation>
    <scope>NUCLEOTIDE SEQUENCE</scope>
    <source>
        <strain evidence="5">NS2018</strain>
        <tissue evidence="5">Leaf</tissue>
    </source>
</reference>
<dbReference type="GO" id="GO:0005739">
    <property type="term" value="C:mitochondrion"/>
    <property type="evidence" value="ECO:0007669"/>
    <property type="project" value="TreeGrafter"/>
</dbReference>
<evidence type="ECO:0000259" key="4">
    <source>
        <dbReference type="Pfam" id="PF00464"/>
    </source>
</evidence>
<dbReference type="PANTHER" id="PTHR11680:SF63">
    <property type="entry name" value="SERINE HYDROXYMETHYLTRANSFERASE 3, CHLOROPLASTIC"/>
    <property type="match status" value="1"/>
</dbReference>
<dbReference type="GO" id="GO:0019264">
    <property type="term" value="P:glycine biosynthetic process from serine"/>
    <property type="evidence" value="ECO:0007669"/>
    <property type="project" value="TreeGrafter"/>
</dbReference>
<evidence type="ECO:0000313" key="6">
    <source>
        <dbReference type="Proteomes" id="UP001168877"/>
    </source>
</evidence>
<dbReference type="InterPro" id="IPR015421">
    <property type="entry name" value="PyrdxlP-dep_Trfase_major"/>
</dbReference>
<dbReference type="InterPro" id="IPR049943">
    <property type="entry name" value="Ser_HO-MeTrfase-like"/>
</dbReference>
<dbReference type="PANTHER" id="PTHR11680">
    <property type="entry name" value="SERINE HYDROXYMETHYLTRANSFERASE"/>
    <property type="match status" value="1"/>
</dbReference>
<reference evidence="5" key="1">
    <citation type="journal article" date="2022" name="Plant J.">
        <title>Strategies of tolerance reflected in two North American maple genomes.</title>
        <authorList>
            <person name="McEvoy S.L."/>
            <person name="Sezen U.U."/>
            <person name="Trouern-Trend A."/>
            <person name="McMahon S.M."/>
            <person name="Schaberg P.G."/>
            <person name="Yang J."/>
            <person name="Wegrzyn J.L."/>
            <person name="Swenson N.G."/>
        </authorList>
    </citation>
    <scope>NUCLEOTIDE SEQUENCE</scope>
    <source>
        <strain evidence="5">NS2018</strain>
    </source>
</reference>
<feature type="domain" description="Serine hydroxymethyltransferase-like" evidence="4">
    <location>
        <begin position="37"/>
        <end position="156"/>
    </location>
</feature>
<dbReference type="GO" id="GO:0030170">
    <property type="term" value="F:pyridoxal phosphate binding"/>
    <property type="evidence" value="ECO:0007669"/>
    <property type="project" value="TreeGrafter"/>
</dbReference>
<sequence length="307" mass="33150">MHGFSNHARINFVKPCRSSHIEGCLVTGRPPSSVSGPVHENGGLVDYDMLEKTATLFRPKLIIAGASAYPPDFDYPHMRKIADAVGAFLMMDMAHLSGLVAASVVGDPFEYCDIVTTTTHKSLRDPRGGMIFFKKDPVLGVDLESAINNAVFPGLQVVSNCRALASRLIELGYKLVSGGSDNHLVLVDLRSLGLDGARVEKILDMASITLNKNSVPDHKSALVPGGIRIGSPAMTTRGFTEKEFIAVADFIHEGVQITLEAKQSVKGSKLQDFMKFVTSPNFSLLDKVSDLRGRVEALTTQFPIPGV</sequence>
<dbReference type="AlphaFoldDB" id="A0AA39REJ9"/>
<keyword evidence="3" id="KW-0663">Pyridoxal phosphate</keyword>
<organism evidence="5 6">
    <name type="scientific">Acer saccharum</name>
    <name type="common">Sugar maple</name>
    <dbReference type="NCBI Taxonomy" id="4024"/>
    <lineage>
        <taxon>Eukaryota</taxon>
        <taxon>Viridiplantae</taxon>
        <taxon>Streptophyta</taxon>
        <taxon>Embryophyta</taxon>
        <taxon>Tracheophyta</taxon>
        <taxon>Spermatophyta</taxon>
        <taxon>Magnoliopsida</taxon>
        <taxon>eudicotyledons</taxon>
        <taxon>Gunneridae</taxon>
        <taxon>Pentapetalae</taxon>
        <taxon>rosids</taxon>
        <taxon>malvids</taxon>
        <taxon>Sapindales</taxon>
        <taxon>Sapindaceae</taxon>
        <taxon>Hippocastanoideae</taxon>
        <taxon>Acereae</taxon>
        <taxon>Acer</taxon>
    </lineage>
</organism>
<gene>
    <name evidence="5" type="ORF">LWI29_013083</name>
</gene>
<dbReference type="GO" id="GO:0004372">
    <property type="term" value="F:glycine hydroxymethyltransferase activity"/>
    <property type="evidence" value="ECO:0007669"/>
    <property type="project" value="UniProtKB-EC"/>
</dbReference>
<comment type="catalytic activity">
    <reaction evidence="1">
        <text>(6R)-5,10-methylene-5,6,7,8-tetrahydrofolate + glycine + H2O = (6S)-5,6,7,8-tetrahydrofolate + L-serine</text>
        <dbReference type="Rhea" id="RHEA:15481"/>
        <dbReference type="ChEBI" id="CHEBI:15377"/>
        <dbReference type="ChEBI" id="CHEBI:15636"/>
        <dbReference type="ChEBI" id="CHEBI:33384"/>
        <dbReference type="ChEBI" id="CHEBI:57305"/>
        <dbReference type="ChEBI" id="CHEBI:57453"/>
        <dbReference type="EC" id="2.1.2.1"/>
    </reaction>
</comment>
<comment type="caution">
    <text evidence="5">The sequence shown here is derived from an EMBL/GenBank/DDBJ whole genome shotgun (WGS) entry which is preliminary data.</text>
</comment>
<name>A0AA39REJ9_ACESA</name>
<proteinExistence type="predicted"/>
<dbReference type="EMBL" id="JAUESC010000388">
    <property type="protein sequence ID" value="KAK0571247.1"/>
    <property type="molecule type" value="Genomic_DNA"/>
</dbReference>
<evidence type="ECO:0000256" key="2">
    <source>
        <dbReference type="ARBA" id="ARBA00001933"/>
    </source>
</evidence>
<dbReference type="Pfam" id="PF00464">
    <property type="entry name" value="SHMT"/>
    <property type="match status" value="1"/>
</dbReference>
<evidence type="ECO:0000313" key="5">
    <source>
        <dbReference type="EMBL" id="KAK0571247.1"/>
    </source>
</evidence>
<dbReference type="InterPro" id="IPR039429">
    <property type="entry name" value="SHMT-like_dom"/>
</dbReference>
<keyword evidence="6" id="KW-1185">Reference proteome</keyword>
<comment type="cofactor">
    <cofactor evidence="2">
        <name>pyridoxal 5'-phosphate</name>
        <dbReference type="ChEBI" id="CHEBI:597326"/>
    </cofactor>
</comment>